<accession>A0A318H783</accession>
<dbReference type="PROSITE" id="PS50977">
    <property type="entry name" value="HTH_TETR_2"/>
    <property type="match status" value="1"/>
</dbReference>
<dbReference type="GO" id="GO:0000976">
    <property type="term" value="F:transcription cis-regulatory region binding"/>
    <property type="evidence" value="ECO:0007669"/>
    <property type="project" value="TreeGrafter"/>
</dbReference>
<dbReference type="SUPFAM" id="SSF48498">
    <property type="entry name" value="Tetracyclin repressor-like, C-terminal domain"/>
    <property type="match status" value="1"/>
</dbReference>
<keyword evidence="2 4" id="KW-0238">DNA-binding</keyword>
<dbReference type="Pfam" id="PF00440">
    <property type="entry name" value="TetR_N"/>
    <property type="match status" value="1"/>
</dbReference>
<dbReference type="Proteomes" id="UP000247781">
    <property type="component" value="Unassembled WGS sequence"/>
</dbReference>
<evidence type="ECO:0000256" key="4">
    <source>
        <dbReference type="PROSITE-ProRule" id="PRU00335"/>
    </source>
</evidence>
<evidence type="ECO:0000313" key="7">
    <source>
        <dbReference type="Proteomes" id="UP000247781"/>
    </source>
</evidence>
<dbReference type="EMBL" id="QJJU01000034">
    <property type="protein sequence ID" value="PXX00382.1"/>
    <property type="molecule type" value="Genomic_DNA"/>
</dbReference>
<evidence type="ECO:0000256" key="1">
    <source>
        <dbReference type="ARBA" id="ARBA00023015"/>
    </source>
</evidence>
<reference evidence="6 7" key="2">
    <citation type="submission" date="2018-06" db="EMBL/GenBank/DDBJ databases">
        <title>Sequencing of bacterial isolates from soil warming experiment in Harvard Forest, Massachusetts, USA.</title>
        <authorList>
            <person name="Deangelis K.PhD."/>
        </authorList>
    </citation>
    <scope>NUCLEOTIDE SEQUENCE [LARGE SCALE GENOMIC DNA]</scope>
    <source>
        <strain evidence="6 7">GAS496</strain>
    </source>
</reference>
<keyword evidence="3" id="KW-0804">Transcription</keyword>
<dbReference type="InterPro" id="IPR050109">
    <property type="entry name" value="HTH-type_TetR-like_transc_reg"/>
</dbReference>
<feature type="domain" description="HTH tetR-type" evidence="5">
    <location>
        <begin position="20"/>
        <end position="80"/>
    </location>
</feature>
<dbReference type="Gene3D" id="1.10.10.60">
    <property type="entry name" value="Homeodomain-like"/>
    <property type="match status" value="1"/>
</dbReference>
<dbReference type="RefSeq" id="WP_110319776.1">
    <property type="nucleotide sequence ID" value="NZ_QJJU01000034.1"/>
</dbReference>
<evidence type="ECO:0000259" key="5">
    <source>
        <dbReference type="PROSITE" id="PS50977"/>
    </source>
</evidence>
<dbReference type="InterPro" id="IPR036271">
    <property type="entry name" value="Tet_transcr_reg_TetR-rel_C_sf"/>
</dbReference>
<name>A0A318H783_9MYCO</name>
<keyword evidence="7" id="KW-1185">Reference proteome</keyword>
<reference evidence="7" key="1">
    <citation type="submission" date="2018-05" db="EMBL/GenBank/DDBJ databases">
        <authorList>
            <person name="Deangelis K."/>
            <person name="Huntemann M."/>
            <person name="Clum A."/>
            <person name="Pillay M."/>
            <person name="Palaniappan K."/>
            <person name="Varghese N."/>
            <person name="Mikhailova N."/>
            <person name="Stamatis D."/>
            <person name="Reddy T."/>
            <person name="Daum C."/>
            <person name="Shapiro N."/>
            <person name="Ivanova N."/>
            <person name="Kyrpides N."/>
            <person name="Woyke T."/>
        </authorList>
    </citation>
    <scope>NUCLEOTIDE SEQUENCE [LARGE SCALE GENOMIC DNA]</scope>
    <source>
        <strain evidence="7">GAS496</strain>
    </source>
</reference>
<dbReference type="SUPFAM" id="SSF46689">
    <property type="entry name" value="Homeodomain-like"/>
    <property type="match status" value="1"/>
</dbReference>
<protein>
    <submittedName>
        <fullName evidence="6">TetR family transcriptional regulator</fullName>
    </submittedName>
</protein>
<organism evidence="6 7">
    <name type="scientific">Mycolicibacterium moriokaense</name>
    <dbReference type="NCBI Taxonomy" id="39691"/>
    <lineage>
        <taxon>Bacteria</taxon>
        <taxon>Bacillati</taxon>
        <taxon>Actinomycetota</taxon>
        <taxon>Actinomycetes</taxon>
        <taxon>Mycobacteriales</taxon>
        <taxon>Mycobacteriaceae</taxon>
        <taxon>Mycolicibacterium</taxon>
    </lineage>
</organism>
<evidence type="ECO:0000313" key="6">
    <source>
        <dbReference type="EMBL" id="PXX00382.1"/>
    </source>
</evidence>
<dbReference type="PANTHER" id="PTHR30055:SF148">
    <property type="entry name" value="TETR-FAMILY TRANSCRIPTIONAL REGULATOR"/>
    <property type="match status" value="1"/>
</dbReference>
<dbReference type="Gene3D" id="1.10.357.10">
    <property type="entry name" value="Tetracycline Repressor, domain 2"/>
    <property type="match status" value="1"/>
</dbReference>
<dbReference type="InterPro" id="IPR001647">
    <property type="entry name" value="HTH_TetR"/>
</dbReference>
<evidence type="ECO:0000256" key="3">
    <source>
        <dbReference type="ARBA" id="ARBA00023163"/>
    </source>
</evidence>
<comment type="caution">
    <text evidence="6">The sequence shown here is derived from an EMBL/GenBank/DDBJ whole genome shotgun (WGS) entry which is preliminary data.</text>
</comment>
<gene>
    <name evidence="6" type="ORF">C8E89_13434</name>
</gene>
<keyword evidence="1" id="KW-0805">Transcription regulation</keyword>
<dbReference type="InterPro" id="IPR011075">
    <property type="entry name" value="TetR_C"/>
</dbReference>
<dbReference type="PRINTS" id="PR00455">
    <property type="entry name" value="HTHTETR"/>
</dbReference>
<dbReference type="Pfam" id="PF16859">
    <property type="entry name" value="TetR_C_11"/>
    <property type="match status" value="1"/>
</dbReference>
<evidence type="ECO:0000256" key="2">
    <source>
        <dbReference type="ARBA" id="ARBA00023125"/>
    </source>
</evidence>
<dbReference type="GO" id="GO:0003700">
    <property type="term" value="F:DNA-binding transcription factor activity"/>
    <property type="evidence" value="ECO:0007669"/>
    <property type="project" value="TreeGrafter"/>
</dbReference>
<dbReference type="InterPro" id="IPR009057">
    <property type="entry name" value="Homeodomain-like_sf"/>
</dbReference>
<sequence>MHDDKTVVSGHKAAPRPRGDGARRAILAATYALLGEVGYRGLSFEAVAERAGAARTTIYRHWTSKEDLAAAALDHGLKQVPSIDTGSLRGDIDALMTEAARDAIDPAGQRRLGLLVASTAESPRLRERYWSGYVTPRRAALRVVLERAHARGETRPDFNSDLVMDLMFGALIHRVLVDPATGPVEAYVRRAVDAVVSSMVMREPN</sequence>
<dbReference type="PANTHER" id="PTHR30055">
    <property type="entry name" value="HTH-TYPE TRANSCRIPTIONAL REGULATOR RUTR"/>
    <property type="match status" value="1"/>
</dbReference>
<dbReference type="AlphaFoldDB" id="A0A318H783"/>
<proteinExistence type="predicted"/>
<feature type="DNA-binding region" description="H-T-H motif" evidence="4">
    <location>
        <begin position="43"/>
        <end position="62"/>
    </location>
</feature>